<proteinExistence type="predicted"/>
<dbReference type="AlphaFoldDB" id="A0A6G3XGR4"/>
<gene>
    <name evidence="4" type="ORF">G3M58_60930</name>
</gene>
<accession>A0A6G3XGR4</accession>
<keyword evidence="1" id="KW-0596">Phosphopantetheine</keyword>
<name>A0A6G3XGR4_9ACTN</name>
<dbReference type="EMBL" id="JAAGMN010006327">
    <property type="protein sequence ID" value="NEE16720.1"/>
    <property type="molecule type" value="Genomic_DNA"/>
</dbReference>
<dbReference type="SUPFAM" id="SSF56801">
    <property type="entry name" value="Acetyl-CoA synthetase-like"/>
    <property type="match status" value="1"/>
</dbReference>
<organism evidence="4">
    <name type="scientific">Streptomyces sp. SID7499</name>
    <dbReference type="NCBI Taxonomy" id="2706086"/>
    <lineage>
        <taxon>Bacteria</taxon>
        <taxon>Bacillati</taxon>
        <taxon>Actinomycetota</taxon>
        <taxon>Actinomycetes</taxon>
        <taxon>Kitasatosporales</taxon>
        <taxon>Streptomycetaceae</taxon>
        <taxon>Streptomyces</taxon>
    </lineage>
</organism>
<evidence type="ECO:0000256" key="2">
    <source>
        <dbReference type="ARBA" id="ARBA00022553"/>
    </source>
</evidence>
<dbReference type="PANTHER" id="PTHR44845:SF6">
    <property type="entry name" value="BETA-ALANINE-ACTIVATING ENZYME"/>
    <property type="match status" value="1"/>
</dbReference>
<feature type="domain" description="AMP-dependent synthetase/ligase" evidence="3">
    <location>
        <begin position="1"/>
        <end position="78"/>
    </location>
</feature>
<protein>
    <submittedName>
        <fullName evidence="4">Amino acid adenylation domain-containing protein</fullName>
    </submittedName>
</protein>
<keyword evidence="2" id="KW-0597">Phosphoprotein</keyword>
<dbReference type="PANTHER" id="PTHR44845">
    <property type="entry name" value="CARRIER DOMAIN-CONTAINING PROTEIN"/>
    <property type="match status" value="1"/>
</dbReference>
<dbReference type="Pfam" id="PF00501">
    <property type="entry name" value="AMP-binding"/>
    <property type="match status" value="1"/>
</dbReference>
<sequence>ELDRRARESAGALRTAGIRPGQLVAVILPRSVDLVVAQLAVQQAGAAHLPIDPDYPEDRIAGMLQDARPAGILTHRALADRYPTALFTDAPAPQG</sequence>
<evidence type="ECO:0000259" key="3">
    <source>
        <dbReference type="Pfam" id="PF00501"/>
    </source>
</evidence>
<dbReference type="Gene3D" id="3.40.50.980">
    <property type="match status" value="1"/>
</dbReference>
<dbReference type="InterPro" id="IPR000873">
    <property type="entry name" value="AMP-dep_synth/lig_dom"/>
</dbReference>
<evidence type="ECO:0000313" key="4">
    <source>
        <dbReference type="EMBL" id="NEE16720.1"/>
    </source>
</evidence>
<evidence type="ECO:0000256" key="1">
    <source>
        <dbReference type="ARBA" id="ARBA00022450"/>
    </source>
</evidence>
<feature type="non-terminal residue" evidence="4">
    <location>
        <position position="1"/>
    </location>
</feature>
<reference evidence="4" key="1">
    <citation type="submission" date="2020-01" db="EMBL/GenBank/DDBJ databases">
        <title>Insect and environment-associated Actinomycetes.</title>
        <authorList>
            <person name="Currrie C."/>
            <person name="Chevrette M."/>
            <person name="Carlson C."/>
            <person name="Stubbendieck R."/>
            <person name="Wendt-Pienkowski E."/>
        </authorList>
    </citation>
    <scope>NUCLEOTIDE SEQUENCE</scope>
    <source>
        <strain evidence="4">SID7499</strain>
    </source>
</reference>
<feature type="non-terminal residue" evidence="4">
    <location>
        <position position="95"/>
    </location>
</feature>
<comment type="caution">
    <text evidence="4">The sequence shown here is derived from an EMBL/GenBank/DDBJ whole genome shotgun (WGS) entry which is preliminary data.</text>
</comment>